<feature type="region of interest" description="Disordered" evidence="1">
    <location>
        <begin position="1"/>
        <end position="44"/>
    </location>
</feature>
<sequence>MSGSSSGCLGVPRSHIPGVRSIEPVRHRSGVPPHPSPSPSPFLSLRAVATSPHSSSYPGSLSV</sequence>
<organism evidence="2 3">
    <name type="scientific">Portunus trituberculatus</name>
    <name type="common">Swimming crab</name>
    <name type="synonym">Neptunus trituberculatus</name>
    <dbReference type="NCBI Taxonomy" id="210409"/>
    <lineage>
        <taxon>Eukaryota</taxon>
        <taxon>Metazoa</taxon>
        <taxon>Ecdysozoa</taxon>
        <taxon>Arthropoda</taxon>
        <taxon>Crustacea</taxon>
        <taxon>Multicrustacea</taxon>
        <taxon>Malacostraca</taxon>
        <taxon>Eumalacostraca</taxon>
        <taxon>Eucarida</taxon>
        <taxon>Decapoda</taxon>
        <taxon>Pleocyemata</taxon>
        <taxon>Brachyura</taxon>
        <taxon>Eubrachyura</taxon>
        <taxon>Portunoidea</taxon>
        <taxon>Portunidae</taxon>
        <taxon>Portuninae</taxon>
        <taxon>Portunus</taxon>
    </lineage>
</organism>
<dbReference type="Proteomes" id="UP000324222">
    <property type="component" value="Unassembled WGS sequence"/>
</dbReference>
<dbReference type="EMBL" id="VSRR010002082">
    <property type="protein sequence ID" value="MPC29495.1"/>
    <property type="molecule type" value="Genomic_DNA"/>
</dbReference>
<reference evidence="2 3" key="1">
    <citation type="submission" date="2019-05" db="EMBL/GenBank/DDBJ databases">
        <title>Another draft genome of Portunus trituberculatus and its Hox gene families provides insights of decapod evolution.</title>
        <authorList>
            <person name="Jeong J.-H."/>
            <person name="Song I."/>
            <person name="Kim S."/>
            <person name="Choi T."/>
            <person name="Kim D."/>
            <person name="Ryu S."/>
            <person name="Kim W."/>
        </authorList>
    </citation>
    <scope>NUCLEOTIDE SEQUENCE [LARGE SCALE GENOMIC DNA]</scope>
    <source>
        <tissue evidence="2">Muscle</tissue>
    </source>
</reference>
<name>A0A5B7E830_PORTR</name>
<gene>
    <name evidence="2" type="ORF">E2C01_022733</name>
</gene>
<evidence type="ECO:0000313" key="2">
    <source>
        <dbReference type="EMBL" id="MPC29495.1"/>
    </source>
</evidence>
<evidence type="ECO:0000313" key="3">
    <source>
        <dbReference type="Proteomes" id="UP000324222"/>
    </source>
</evidence>
<keyword evidence="3" id="KW-1185">Reference proteome</keyword>
<proteinExistence type="predicted"/>
<comment type="caution">
    <text evidence="2">The sequence shown here is derived from an EMBL/GenBank/DDBJ whole genome shotgun (WGS) entry which is preliminary data.</text>
</comment>
<protein>
    <submittedName>
        <fullName evidence="2">Uncharacterized protein</fullName>
    </submittedName>
</protein>
<dbReference type="AlphaFoldDB" id="A0A5B7E830"/>
<accession>A0A5B7E830</accession>
<evidence type="ECO:0000256" key="1">
    <source>
        <dbReference type="SAM" id="MobiDB-lite"/>
    </source>
</evidence>